<dbReference type="EMBL" id="UEGS01000001">
    <property type="protein sequence ID" value="SRX81128.1"/>
    <property type="molecule type" value="Genomic_DNA"/>
</dbReference>
<evidence type="ECO:0000256" key="1">
    <source>
        <dbReference type="SAM" id="Phobius"/>
    </source>
</evidence>
<keyword evidence="1" id="KW-1133">Transmembrane helix</keyword>
<feature type="transmembrane region" description="Helical" evidence="1">
    <location>
        <begin position="158"/>
        <end position="178"/>
    </location>
</feature>
<feature type="transmembrane region" description="Helical" evidence="1">
    <location>
        <begin position="66"/>
        <end position="83"/>
    </location>
</feature>
<keyword evidence="3" id="KW-1185">Reference proteome</keyword>
<keyword evidence="1" id="KW-0812">Transmembrane</keyword>
<proteinExistence type="predicted"/>
<accession>A0A375YJ32</accession>
<feature type="transmembrane region" description="Helical" evidence="1">
    <location>
        <begin position="113"/>
        <end position="138"/>
    </location>
</feature>
<dbReference type="Proteomes" id="UP000252008">
    <property type="component" value="Unassembled WGS sequence"/>
</dbReference>
<dbReference type="RefSeq" id="WP_083141475.1">
    <property type="nucleotide sequence ID" value="NZ_MVID01000001.1"/>
</dbReference>
<dbReference type="STRING" id="39692.BST38_01605"/>
<reference evidence="2 3" key="1">
    <citation type="submission" date="2018-05" db="EMBL/GenBank/DDBJ databases">
        <authorList>
            <consortium name="IHU Genomes"/>
        </authorList>
    </citation>
    <scope>NUCLEOTIDE SEQUENCE [LARGE SCALE GENOMIC DNA]</scope>
    <source>
        <strain evidence="2 3">P7335</strain>
    </source>
</reference>
<evidence type="ECO:0000313" key="2">
    <source>
        <dbReference type="EMBL" id="SRX81128.1"/>
    </source>
</evidence>
<evidence type="ECO:0000313" key="3">
    <source>
        <dbReference type="Proteomes" id="UP000252008"/>
    </source>
</evidence>
<evidence type="ECO:0008006" key="4">
    <source>
        <dbReference type="Google" id="ProtNLM"/>
    </source>
</evidence>
<name>A0A375YJ32_MYCPF</name>
<dbReference type="AlphaFoldDB" id="A0A375YJ32"/>
<feature type="transmembrane region" description="Helical" evidence="1">
    <location>
        <begin position="185"/>
        <end position="202"/>
    </location>
</feature>
<gene>
    <name evidence="2" type="ORF">MPP7335_02875</name>
</gene>
<feature type="transmembrane region" description="Helical" evidence="1">
    <location>
        <begin position="236"/>
        <end position="253"/>
    </location>
</feature>
<feature type="transmembrane region" description="Helical" evidence="1">
    <location>
        <begin position="21"/>
        <end position="46"/>
    </location>
</feature>
<protein>
    <recommendedName>
        <fullName evidence="4">ABC transporter</fullName>
    </recommendedName>
</protein>
<sequence length="260" mass="27389">MSAALVTRSVRAEMVRTAGRSRLWTVLVPAAVAVPVLITFAIAAAAEAFARIPGQISVLQVPTSNAAYWVITITTVVVAIAASDGQASESRYRAGEYVRLAMRRQWPALLGRWVFYGSLGAVVAVVALLAVLILLPVLSPHVYGSVSATDPVALRLLWTVPLLSFFAAGAGVGIGALIPSPLGAAAVILLWVYAFESAAGYLPSGAFLQRFMPVLNGVFATGQDAVLTPPWGQNVALLYVCSLFTAIFLVATVERTVRHG</sequence>
<organism evidence="2 3">
    <name type="scientific">Mycolicibacterium parafortuitum</name>
    <name type="common">Mycobacterium parafortuitum</name>
    <dbReference type="NCBI Taxonomy" id="39692"/>
    <lineage>
        <taxon>Bacteria</taxon>
        <taxon>Bacillati</taxon>
        <taxon>Actinomycetota</taxon>
        <taxon>Actinomycetes</taxon>
        <taxon>Mycobacteriales</taxon>
        <taxon>Mycobacteriaceae</taxon>
        <taxon>Mycolicibacterium</taxon>
    </lineage>
</organism>
<keyword evidence="1" id="KW-0472">Membrane</keyword>